<dbReference type="InterPro" id="IPR000719">
    <property type="entry name" value="Prot_kinase_dom"/>
</dbReference>
<evidence type="ECO:0000256" key="1">
    <source>
        <dbReference type="SAM" id="MobiDB-lite"/>
    </source>
</evidence>
<keyword evidence="2" id="KW-0812">Transmembrane</keyword>
<dbReference type="GO" id="GO:0005737">
    <property type="term" value="C:cytoplasm"/>
    <property type="evidence" value="ECO:0007669"/>
    <property type="project" value="TreeGrafter"/>
</dbReference>
<keyword evidence="4" id="KW-0723">Serine/threonine-protein kinase</keyword>
<reference evidence="5" key="1">
    <citation type="submission" date="2019-08" db="EMBL/GenBank/DDBJ databases">
        <title>Limnoglobus roseus gen. nov., sp. nov., a novel freshwater planctomycete with a giant genome from the family Gemmataceae.</title>
        <authorList>
            <person name="Kulichevskaya I.S."/>
            <person name="Naumoff D.G."/>
            <person name="Miroshnikov K."/>
            <person name="Ivanova A."/>
            <person name="Philippov D.A."/>
            <person name="Hakobyan A."/>
            <person name="Rijpstra I.C."/>
            <person name="Sinninghe Damste J.S."/>
            <person name="Liesack W."/>
            <person name="Dedysh S.N."/>
        </authorList>
    </citation>
    <scope>NUCLEOTIDE SEQUENCE [LARGE SCALE GENOMIC DNA]</scope>
    <source>
        <strain evidence="5">PX52</strain>
    </source>
</reference>
<dbReference type="AlphaFoldDB" id="A0A5C1AQ13"/>
<feature type="transmembrane region" description="Helical" evidence="2">
    <location>
        <begin position="459"/>
        <end position="481"/>
    </location>
</feature>
<dbReference type="SUPFAM" id="SSF56112">
    <property type="entry name" value="Protein kinase-like (PK-like)"/>
    <property type="match status" value="1"/>
</dbReference>
<feature type="domain" description="Protein kinase" evidence="3">
    <location>
        <begin position="72"/>
        <end position="352"/>
    </location>
</feature>
<dbReference type="OrthoDB" id="264432at2"/>
<keyword evidence="2" id="KW-1133">Transmembrane helix</keyword>
<dbReference type="GO" id="GO:0005524">
    <property type="term" value="F:ATP binding"/>
    <property type="evidence" value="ECO:0007669"/>
    <property type="project" value="InterPro"/>
</dbReference>
<feature type="transmembrane region" description="Helical" evidence="2">
    <location>
        <begin position="415"/>
        <end position="439"/>
    </location>
</feature>
<keyword evidence="5" id="KW-1185">Reference proteome</keyword>
<sequence length="508" mass="53615">MPSESVATFLTFARDNRLLPTEQVQELVRQSEVPQAGLPALCDALVSRGLLTPFQATCIREGRGQDLSFAGYPVLDDLGPCPGGFAQKARHPSLRTPLIIRRLSVDWLAPADNLSAYIQRAQQVSTLTHQNLAMLLDAGAYEDQLFAVLEPYEGAHLDSLVRDIGPMPAFLACAFGRQAAMGLDAAHRTGYAHGDVRPANLYVSPLTQSSRVKADGSPLFRPAPTSGVKVAEFGLVPRRPPMGEWIVAHLESPGALAYLPPERVASAEATPAGDVYGLGLSLCYLLTAAQPFQAATAADMLAKIAGGAPLPLAALRPDLPPELIALVGRMIAKSPAERPPMNAVIDRLGVFISPISLPVAPTAPPPTAESSILDNAPPQLRPNASPAPSVLLPVEPPAEWTVTPYQGSTGDGEMMFAPAAALAGGSGAGMSDFAASGAVPARRRRMMSAAEATKEKKKWLMIALGLWVVSIPLWIILLYTWGVLGGGSRNDAGNTKPTATPNRGKITH</sequence>
<accession>A0A5C1AQ13</accession>
<dbReference type="Pfam" id="PF00069">
    <property type="entry name" value="Pkinase"/>
    <property type="match status" value="1"/>
</dbReference>
<protein>
    <submittedName>
        <fullName evidence="4">Serine/threonine protein kinase</fullName>
    </submittedName>
</protein>
<keyword evidence="4" id="KW-0418">Kinase</keyword>
<dbReference type="RefSeq" id="WP_149114582.1">
    <property type="nucleotide sequence ID" value="NZ_CP042425.1"/>
</dbReference>
<dbReference type="PROSITE" id="PS50011">
    <property type="entry name" value="PROTEIN_KINASE_DOM"/>
    <property type="match status" value="1"/>
</dbReference>
<evidence type="ECO:0000256" key="2">
    <source>
        <dbReference type="SAM" id="Phobius"/>
    </source>
</evidence>
<dbReference type="InterPro" id="IPR053235">
    <property type="entry name" value="Ser_Thr_kinase"/>
</dbReference>
<proteinExistence type="predicted"/>
<evidence type="ECO:0000313" key="5">
    <source>
        <dbReference type="Proteomes" id="UP000324974"/>
    </source>
</evidence>
<dbReference type="CDD" id="cd14014">
    <property type="entry name" value="STKc_PknB_like"/>
    <property type="match status" value="1"/>
</dbReference>
<evidence type="ECO:0000313" key="4">
    <source>
        <dbReference type="EMBL" id="QEL20267.1"/>
    </source>
</evidence>
<gene>
    <name evidence="4" type="ORF">PX52LOC_07359</name>
</gene>
<dbReference type="Gene3D" id="1.10.510.10">
    <property type="entry name" value="Transferase(Phosphotransferase) domain 1"/>
    <property type="match status" value="1"/>
</dbReference>
<dbReference type="PANTHER" id="PTHR24361">
    <property type="entry name" value="MITOGEN-ACTIVATED KINASE KINASE KINASE"/>
    <property type="match status" value="1"/>
</dbReference>
<name>A0A5C1AQ13_9BACT</name>
<feature type="compositionally biased region" description="Polar residues" evidence="1">
    <location>
        <begin position="491"/>
        <end position="501"/>
    </location>
</feature>
<dbReference type="Proteomes" id="UP000324974">
    <property type="component" value="Chromosome"/>
</dbReference>
<keyword evidence="4" id="KW-0808">Transferase</keyword>
<feature type="region of interest" description="Disordered" evidence="1">
    <location>
        <begin position="489"/>
        <end position="508"/>
    </location>
</feature>
<organism evidence="4 5">
    <name type="scientific">Limnoglobus roseus</name>
    <dbReference type="NCBI Taxonomy" id="2598579"/>
    <lineage>
        <taxon>Bacteria</taxon>
        <taxon>Pseudomonadati</taxon>
        <taxon>Planctomycetota</taxon>
        <taxon>Planctomycetia</taxon>
        <taxon>Gemmatales</taxon>
        <taxon>Gemmataceae</taxon>
        <taxon>Limnoglobus</taxon>
    </lineage>
</organism>
<dbReference type="EMBL" id="CP042425">
    <property type="protein sequence ID" value="QEL20267.1"/>
    <property type="molecule type" value="Genomic_DNA"/>
</dbReference>
<dbReference type="InterPro" id="IPR011009">
    <property type="entry name" value="Kinase-like_dom_sf"/>
</dbReference>
<dbReference type="GO" id="GO:0004674">
    <property type="term" value="F:protein serine/threonine kinase activity"/>
    <property type="evidence" value="ECO:0007669"/>
    <property type="project" value="UniProtKB-KW"/>
</dbReference>
<keyword evidence="2" id="KW-0472">Membrane</keyword>
<evidence type="ECO:0000259" key="3">
    <source>
        <dbReference type="PROSITE" id="PS50011"/>
    </source>
</evidence>
<dbReference type="KEGG" id="lrs:PX52LOC_07359"/>